<dbReference type="InterPro" id="IPR009080">
    <property type="entry name" value="tRNAsynth_Ia_anticodon-bd"/>
</dbReference>
<dbReference type="Gene3D" id="1.10.730.10">
    <property type="entry name" value="Isoleucyl-tRNA Synthetase, Domain 1"/>
    <property type="match status" value="1"/>
</dbReference>
<dbReference type="STRING" id="1802115.A2756_03735"/>
<dbReference type="PROSITE" id="PS00178">
    <property type="entry name" value="AA_TRNA_LIGASE_I"/>
    <property type="match status" value="1"/>
</dbReference>
<evidence type="ECO:0000256" key="16">
    <source>
        <dbReference type="RuleBase" id="RU363035"/>
    </source>
</evidence>
<evidence type="ECO:0000256" key="1">
    <source>
        <dbReference type="ARBA" id="ARBA00001947"/>
    </source>
</evidence>
<proteinExistence type="inferred from homology"/>
<dbReference type="GO" id="GO:0004822">
    <property type="term" value="F:isoleucine-tRNA ligase activity"/>
    <property type="evidence" value="ECO:0007669"/>
    <property type="project" value="UniProtKB-EC"/>
</dbReference>
<dbReference type="Gene3D" id="3.90.740.10">
    <property type="entry name" value="Valyl/Leucyl/Isoleucyl-tRNA synthetase, editing domain"/>
    <property type="match status" value="1"/>
</dbReference>
<keyword evidence="17" id="KW-0175">Coiled coil</keyword>
<dbReference type="InterPro" id="IPR013078">
    <property type="entry name" value="His_Pase_superF_clade-1"/>
</dbReference>
<gene>
    <name evidence="20" type="ORF">A2756_03735</name>
</gene>
<evidence type="ECO:0000256" key="11">
    <source>
        <dbReference type="ARBA" id="ARBA00022840"/>
    </source>
</evidence>
<comment type="function">
    <text evidence="14">Catalyzes the attachment of isoleucine to tRNA(Ile). As IleRS can inadvertently accommodate and process structurally similar amino acids such as valine, to avoid such errors it has two additional distinct tRNA(Ile)-dependent editing activities. One activity is designated as 'pretransfer' editing and involves the hydrolysis of activated Val-AMP. The other activity is designated 'posttransfer' editing and involves deacylation of mischarged Val-tRNA(Ile).</text>
</comment>
<dbReference type="EMBL" id="MHNL01000011">
    <property type="protein sequence ID" value="OGZ44952.1"/>
    <property type="molecule type" value="Genomic_DNA"/>
</dbReference>
<feature type="coiled-coil region" evidence="17">
    <location>
        <begin position="1102"/>
        <end position="1129"/>
    </location>
</feature>
<dbReference type="GO" id="GO:0002161">
    <property type="term" value="F:aminoacyl-tRNA deacylase activity"/>
    <property type="evidence" value="ECO:0007669"/>
    <property type="project" value="InterPro"/>
</dbReference>
<name>A0A1G2G4F5_9BACT</name>
<keyword evidence="12 16" id="KW-0648">Protein biosynthesis</keyword>
<comment type="caution">
    <text evidence="20">The sequence shown here is derived from an EMBL/GenBank/DDBJ whole genome shotgun (WGS) entry which is preliminary data.</text>
</comment>
<dbReference type="GO" id="GO:0005737">
    <property type="term" value="C:cytoplasm"/>
    <property type="evidence" value="ECO:0007669"/>
    <property type="project" value="UniProtKB-SubCell"/>
</dbReference>
<dbReference type="SUPFAM" id="SSF52374">
    <property type="entry name" value="Nucleotidylyl transferase"/>
    <property type="match status" value="1"/>
</dbReference>
<dbReference type="PRINTS" id="PR00984">
    <property type="entry name" value="TRNASYNTHILE"/>
</dbReference>
<dbReference type="SUPFAM" id="SSF53254">
    <property type="entry name" value="Phosphoglycerate mutase-like"/>
    <property type="match status" value="1"/>
</dbReference>
<dbReference type="PANTHER" id="PTHR42780">
    <property type="entry name" value="SOLEUCYL-TRNA SYNTHETASE"/>
    <property type="match status" value="1"/>
</dbReference>
<comment type="similarity">
    <text evidence="3">Belongs to the class-I aminoacyl-tRNA synthetase family. IleS type 2 subfamily.</text>
</comment>
<evidence type="ECO:0000256" key="13">
    <source>
        <dbReference type="ARBA" id="ARBA00023146"/>
    </source>
</evidence>
<reference evidence="20 21" key="1">
    <citation type="journal article" date="2016" name="Nat. Commun.">
        <title>Thousands of microbial genomes shed light on interconnected biogeochemical processes in an aquifer system.</title>
        <authorList>
            <person name="Anantharaman K."/>
            <person name="Brown C.T."/>
            <person name="Hug L.A."/>
            <person name="Sharon I."/>
            <person name="Castelle C.J."/>
            <person name="Probst A.J."/>
            <person name="Thomas B.C."/>
            <person name="Singh A."/>
            <person name="Wilkins M.J."/>
            <person name="Karaoz U."/>
            <person name="Brodie E.L."/>
            <person name="Williams K.H."/>
            <person name="Hubbard S.S."/>
            <person name="Banfield J.F."/>
        </authorList>
    </citation>
    <scope>NUCLEOTIDE SEQUENCE [LARGE SCALE GENOMIC DNA]</scope>
</reference>
<accession>A0A1G2G4F5</accession>
<sequence>MAQKEQPAKQKTIAEREEETLAFWRERQIFEKSLEATRGRDPFVFYDGPPFATGLPHYGHLLASIIKDAVPRYQTMRGRYVERKWGWDCHGLPLENVVEQKLGLKSKKEIVEYGIDKFNEVAKTEVLRYADDWKQIIPRIGRWVDMEHDYKTMDPTYTETVWWIFKNLYDKGLISEGYKSMHLCPRCETTLANFEVSLGYKDITDTSVTVKFQLEPGQKIGDFVTDEHTYILAWTTTPWTLPGNVALAVGGGIEYGFFKVGASNLGRFKEGNIFVFADNDEVLIRTFGGTFAKYDGGFNLHFEAEGNVSFKRLKTIKGSDLVGKKYKPVFDYFVNDPNIKNRENGWQIYAADFVKTEEGTGVVHIAPAFGDDDMQLGKKFTLPFVQHVTRDGKFVPEVKDFAGRAVKPKDTALQRKIDEEILAYLKSHDAYFSEMPLAHSYPHCWRCDTPLLNYAASSWFVNVAQIRDDLHTYNKQITWVPEHIKEGRFGHGLETAPDWAISRSRFWGAPIPVWKCPDCKTIEVAGSLKDLEAKRYTKPTTLILARHGERDDMPADIMNNPARHGEITLNTHKDANVHVTENGKKTIEERAQTLKASGGVDAIYSSEYIRAKETADIFSKVLGVPISYDSRLNELNHGPLFEGKKVSEYYAYFATPLERFTKVPDGGESLAQARARMMQVAREVAARHEGERVLIVSHGDPLWMLEGALTFTAPEAMLASRPTSYIQQGEMREMVFPNYPFNNDGEVDFHRPYSDVVSLQCSCGGEMQRIPEVFDCWFESGSMPYGQVHYMGEPLAHFDPQSGRGFPADFIAEGLDQTRGWFYSLHVLAGALFQKPASTHILVNGLILAENGQKMSKRLKNYPDPMEVVSKYGADALRLYLLNSPAVAADDLNFSERGVDEILKKIIQRLSNVATFYAMYRGEAVPAFVLSHAAHVLDKFLVYELSQLSQNVSRAMDACRLDRGVRAINDFVDMFSTVYLQYSRDRFKEGEEGRVEALSTLRYAIFETAKIIAPFAPFLAERLYQGVRQESDKESVHLEQWPEFAREIDGWNVVSEDMARVSKSVEAILAERSSLGISVRQPLSLSYIHVDIIPRGEEYRDIVKKRTNIEDLKEKSDFAEGKYAELDVTITSELKEKGMFREFVRGVQDARKKSGFVPQQKIPILKIYISSETLAPFFKKSNEEIKRAVGASDVDVVLAGQGEYTISLGEEDVSISLGS</sequence>
<evidence type="ECO:0000259" key="19">
    <source>
        <dbReference type="Pfam" id="PF08264"/>
    </source>
</evidence>
<evidence type="ECO:0000256" key="14">
    <source>
        <dbReference type="ARBA" id="ARBA00025217"/>
    </source>
</evidence>
<dbReference type="InterPro" id="IPR014729">
    <property type="entry name" value="Rossmann-like_a/b/a_fold"/>
</dbReference>
<evidence type="ECO:0000256" key="9">
    <source>
        <dbReference type="ARBA" id="ARBA00022741"/>
    </source>
</evidence>
<dbReference type="Gene3D" id="3.40.50.1240">
    <property type="entry name" value="Phosphoglycerate mutase-like"/>
    <property type="match status" value="1"/>
</dbReference>
<keyword evidence="11 16" id="KW-0067">ATP-binding</keyword>
<evidence type="ECO:0000256" key="7">
    <source>
        <dbReference type="ARBA" id="ARBA00022598"/>
    </source>
</evidence>
<dbReference type="InterPro" id="IPR001412">
    <property type="entry name" value="aa-tRNA-synth_I_CS"/>
</dbReference>
<keyword evidence="10" id="KW-0862">Zinc</keyword>
<dbReference type="Gene3D" id="3.40.50.620">
    <property type="entry name" value="HUPs"/>
    <property type="match status" value="3"/>
</dbReference>
<dbReference type="CDD" id="cd07067">
    <property type="entry name" value="HP_PGM_like"/>
    <property type="match status" value="1"/>
</dbReference>
<keyword evidence="13 16" id="KW-0030">Aminoacyl-tRNA synthetase</keyword>
<protein>
    <recommendedName>
        <fullName evidence="5">isoleucine--tRNA ligase</fullName>
        <ecNumber evidence="5">6.1.1.5</ecNumber>
    </recommendedName>
</protein>
<evidence type="ECO:0000256" key="17">
    <source>
        <dbReference type="SAM" id="Coils"/>
    </source>
</evidence>
<dbReference type="SUPFAM" id="SSF47323">
    <property type="entry name" value="Anticodon-binding domain of a subclass of class I aminoacyl-tRNA synthetases"/>
    <property type="match status" value="1"/>
</dbReference>
<dbReference type="Pfam" id="PF08264">
    <property type="entry name" value="Anticodon_1"/>
    <property type="match status" value="1"/>
</dbReference>
<dbReference type="GO" id="GO:0006428">
    <property type="term" value="P:isoleucyl-tRNA aminoacylation"/>
    <property type="evidence" value="ECO:0007669"/>
    <property type="project" value="InterPro"/>
</dbReference>
<evidence type="ECO:0000256" key="8">
    <source>
        <dbReference type="ARBA" id="ARBA00022723"/>
    </source>
</evidence>
<dbReference type="SUPFAM" id="SSF50677">
    <property type="entry name" value="ValRS/IleRS/LeuRS editing domain"/>
    <property type="match status" value="1"/>
</dbReference>
<feature type="domain" description="Methionyl/Valyl/Leucyl/Isoleucyl-tRNA synthetase anticodon-binding" evidence="19">
    <location>
        <begin position="938"/>
        <end position="1085"/>
    </location>
</feature>
<evidence type="ECO:0000256" key="12">
    <source>
        <dbReference type="ARBA" id="ARBA00022917"/>
    </source>
</evidence>
<organism evidence="20 21">
    <name type="scientific">Candidatus Ryanbacteria bacterium RIFCSPHIGHO2_01_FULL_48_27</name>
    <dbReference type="NCBI Taxonomy" id="1802115"/>
    <lineage>
        <taxon>Bacteria</taxon>
        <taxon>Candidatus Ryaniibacteriota</taxon>
    </lineage>
</organism>
<evidence type="ECO:0000256" key="6">
    <source>
        <dbReference type="ARBA" id="ARBA00022490"/>
    </source>
</evidence>
<dbReference type="AlphaFoldDB" id="A0A1G2G4F5"/>
<dbReference type="Pfam" id="PF00133">
    <property type="entry name" value="tRNA-synt_1"/>
    <property type="match status" value="2"/>
</dbReference>
<evidence type="ECO:0000256" key="10">
    <source>
        <dbReference type="ARBA" id="ARBA00022833"/>
    </source>
</evidence>
<dbReference type="SMART" id="SM00855">
    <property type="entry name" value="PGAM"/>
    <property type="match status" value="1"/>
</dbReference>
<comment type="cofactor">
    <cofactor evidence="1">
        <name>Zn(2+)</name>
        <dbReference type="ChEBI" id="CHEBI:29105"/>
    </cofactor>
</comment>
<evidence type="ECO:0000313" key="21">
    <source>
        <dbReference type="Proteomes" id="UP000177785"/>
    </source>
</evidence>
<evidence type="ECO:0000256" key="4">
    <source>
        <dbReference type="ARBA" id="ARBA00011245"/>
    </source>
</evidence>
<comment type="subunit">
    <text evidence="4">Monomer.</text>
</comment>
<dbReference type="GO" id="GO:0046872">
    <property type="term" value="F:metal ion binding"/>
    <property type="evidence" value="ECO:0007669"/>
    <property type="project" value="UniProtKB-KW"/>
</dbReference>
<evidence type="ECO:0000256" key="3">
    <source>
        <dbReference type="ARBA" id="ARBA00007078"/>
    </source>
</evidence>
<dbReference type="FunFam" id="3.40.50.620:FF:000063">
    <property type="entry name" value="Isoleucine--tRNA ligase"/>
    <property type="match status" value="1"/>
</dbReference>
<dbReference type="Pfam" id="PF00300">
    <property type="entry name" value="His_Phos_1"/>
    <property type="match status" value="1"/>
</dbReference>
<dbReference type="InterPro" id="IPR002301">
    <property type="entry name" value="Ile-tRNA-ligase"/>
</dbReference>
<evidence type="ECO:0000259" key="18">
    <source>
        <dbReference type="Pfam" id="PF00133"/>
    </source>
</evidence>
<keyword evidence="6" id="KW-0963">Cytoplasm</keyword>
<dbReference type="Pfam" id="PF19302">
    <property type="entry name" value="DUF5915"/>
    <property type="match status" value="1"/>
</dbReference>
<comment type="catalytic activity">
    <reaction evidence="15">
        <text>tRNA(Ile) + L-isoleucine + ATP = L-isoleucyl-tRNA(Ile) + AMP + diphosphate</text>
        <dbReference type="Rhea" id="RHEA:11060"/>
        <dbReference type="Rhea" id="RHEA-COMP:9666"/>
        <dbReference type="Rhea" id="RHEA-COMP:9695"/>
        <dbReference type="ChEBI" id="CHEBI:30616"/>
        <dbReference type="ChEBI" id="CHEBI:33019"/>
        <dbReference type="ChEBI" id="CHEBI:58045"/>
        <dbReference type="ChEBI" id="CHEBI:78442"/>
        <dbReference type="ChEBI" id="CHEBI:78528"/>
        <dbReference type="ChEBI" id="CHEBI:456215"/>
        <dbReference type="EC" id="6.1.1.5"/>
    </reaction>
</comment>
<keyword evidence="9 16" id="KW-0547">Nucleotide-binding</keyword>
<feature type="domain" description="Aminoacyl-tRNA synthetase class Ia" evidence="18">
    <location>
        <begin position="763"/>
        <end position="889"/>
    </location>
</feature>
<keyword evidence="7 16" id="KW-0436">Ligase</keyword>
<dbReference type="EC" id="6.1.1.5" evidence="5"/>
<feature type="domain" description="Aminoacyl-tRNA synthetase class Ia" evidence="18">
    <location>
        <begin position="20"/>
        <end position="540"/>
    </location>
</feature>
<evidence type="ECO:0000256" key="15">
    <source>
        <dbReference type="ARBA" id="ARBA00048359"/>
    </source>
</evidence>
<comment type="subcellular location">
    <subcellularLocation>
        <location evidence="2">Cytoplasm</location>
    </subcellularLocation>
</comment>
<evidence type="ECO:0000256" key="5">
    <source>
        <dbReference type="ARBA" id="ARBA00013165"/>
    </source>
</evidence>
<dbReference type="GO" id="GO:0005524">
    <property type="term" value="F:ATP binding"/>
    <property type="evidence" value="ECO:0007669"/>
    <property type="project" value="UniProtKB-KW"/>
</dbReference>
<keyword evidence="8" id="KW-0479">Metal-binding</keyword>
<dbReference type="Proteomes" id="UP000177785">
    <property type="component" value="Unassembled WGS sequence"/>
</dbReference>
<dbReference type="InterPro" id="IPR029033">
    <property type="entry name" value="His_PPase_superfam"/>
</dbReference>
<dbReference type="InterPro" id="IPR002300">
    <property type="entry name" value="aa-tRNA-synth_Ia"/>
</dbReference>
<evidence type="ECO:0000313" key="20">
    <source>
        <dbReference type="EMBL" id="OGZ44952.1"/>
    </source>
</evidence>
<dbReference type="InterPro" id="IPR013155">
    <property type="entry name" value="M/V/L/I-tRNA-synth_anticd-bd"/>
</dbReference>
<evidence type="ECO:0000256" key="2">
    <source>
        <dbReference type="ARBA" id="ARBA00004496"/>
    </source>
</evidence>
<dbReference type="InterPro" id="IPR023586">
    <property type="entry name" value="Ile-tRNA-ligase_type2"/>
</dbReference>
<dbReference type="PANTHER" id="PTHR42780:SF1">
    <property type="entry name" value="ISOLEUCINE--TRNA LIGASE, CYTOPLASMIC"/>
    <property type="match status" value="1"/>
</dbReference>
<dbReference type="InterPro" id="IPR009008">
    <property type="entry name" value="Val/Leu/Ile-tRNA-synth_edit"/>
</dbReference>